<dbReference type="SUPFAM" id="SSF53474">
    <property type="entry name" value="alpha/beta-Hydrolases"/>
    <property type="match status" value="1"/>
</dbReference>
<gene>
    <name evidence="3" type="ORF">SAMN04488522_1011410</name>
</gene>
<proteinExistence type="predicted"/>
<sequence>MYFKFTILFLLIFTAGSTTFAQKTSIKPIEPDTSTLTDAKRNRLVPIAIYVPGIETQKKPIPVILSPGYPGKNIHYRYIAQNLAEKGYLVVTIQHDLPSDSPIPTGENLYQRRLPFWETGVANILFVIEKLKKKYPNAEYRHLVLIGHSNGGDISMLMTSKYPDMVSKVISLDNRRAPFPRIKSPRLYSIRSKDQIADPGVIPSTAEIKKYAMTIVKTETNHDDMGGAATKAQLDEINSLIESFLHK</sequence>
<dbReference type="STRING" id="288992.SAMN04488522_1011410"/>
<protein>
    <submittedName>
        <fullName evidence="3">Dienelactone hydrolase</fullName>
    </submittedName>
</protein>
<dbReference type="Proteomes" id="UP000184287">
    <property type="component" value="Unassembled WGS sequence"/>
</dbReference>
<dbReference type="AlphaFoldDB" id="A0A1M4WWN1"/>
<name>A0A1M4WWN1_9SPHI</name>
<dbReference type="Pfam" id="PF00561">
    <property type="entry name" value="Abhydrolase_1"/>
    <property type="match status" value="1"/>
</dbReference>
<dbReference type="InterPro" id="IPR029058">
    <property type="entry name" value="AB_hydrolase_fold"/>
</dbReference>
<keyword evidence="1" id="KW-0732">Signal</keyword>
<evidence type="ECO:0000313" key="4">
    <source>
        <dbReference type="Proteomes" id="UP000184287"/>
    </source>
</evidence>
<dbReference type="EMBL" id="FQUQ01000001">
    <property type="protein sequence ID" value="SHE85547.1"/>
    <property type="molecule type" value="Genomic_DNA"/>
</dbReference>
<keyword evidence="4" id="KW-1185">Reference proteome</keyword>
<evidence type="ECO:0000259" key="2">
    <source>
        <dbReference type="Pfam" id="PF00561"/>
    </source>
</evidence>
<organism evidence="3 4">
    <name type="scientific">Pedobacter caeni</name>
    <dbReference type="NCBI Taxonomy" id="288992"/>
    <lineage>
        <taxon>Bacteria</taxon>
        <taxon>Pseudomonadati</taxon>
        <taxon>Bacteroidota</taxon>
        <taxon>Sphingobacteriia</taxon>
        <taxon>Sphingobacteriales</taxon>
        <taxon>Sphingobacteriaceae</taxon>
        <taxon>Pedobacter</taxon>
    </lineage>
</organism>
<dbReference type="InterPro" id="IPR000073">
    <property type="entry name" value="AB_hydrolase_1"/>
</dbReference>
<feature type="signal peptide" evidence="1">
    <location>
        <begin position="1"/>
        <end position="21"/>
    </location>
</feature>
<feature type="chain" id="PRO_5009908184" evidence="1">
    <location>
        <begin position="22"/>
        <end position="247"/>
    </location>
</feature>
<evidence type="ECO:0000313" key="3">
    <source>
        <dbReference type="EMBL" id="SHE85547.1"/>
    </source>
</evidence>
<accession>A0A1M4WWN1</accession>
<dbReference type="GO" id="GO:0016787">
    <property type="term" value="F:hydrolase activity"/>
    <property type="evidence" value="ECO:0007669"/>
    <property type="project" value="UniProtKB-KW"/>
</dbReference>
<evidence type="ECO:0000256" key="1">
    <source>
        <dbReference type="SAM" id="SignalP"/>
    </source>
</evidence>
<keyword evidence="3" id="KW-0378">Hydrolase</keyword>
<dbReference type="Gene3D" id="3.40.50.1820">
    <property type="entry name" value="alpha/beta hydrolase"/>
    <property type="match status" value="1"/>
</dbReference>
<feature type="domain" description="AB hydrolase-1" evidence="2">
    <location>
        <begin position="62"/>
        <end position="174"/>
    </location>
</feature>
<reference evidence="4" key="1">
    <citation type="submission" date="2016-11" db="EMBL/GenBank/DDBJ databases">
        <authorList>
            <person name="Varghese N."/>
            <person name="Submissions S."/>
        </authorList>
    </citation>
    <scope>NUCLEOTIDE SEQUENCE [LARGE SCALE GENOMIC DNA]</scope>
    <source>
        <strain evidence="4">DSM 16990</strain>
    </source>
</reference>